<dbReference type="EMBL" id="JBHRSE010000119">
    <property type="protein sequence ID" value="MFC3025386.1"/>
    <property type="molecule type" value="Genomic_DNA"/>
</dbReference>
<keyword evidence="2" id="KW-0436">Ligase</keyword>
<organism evidence="2 3">
    <name type="scientific">Vibrio zhugei</name>
    <dbReference type="NCBI Taxonomy" id="2479546"/>
    <lineage>
        <taxon>Bacteria</taxon>
        <taxon>Pseudomonadati</taxon>
        <taxon>Pseudomonadota</taxon>
        <taxon>Gammaproteobacteria</taxon>
        <taxon>Vibrionales</taxon>
        <taxon>Vibrionaceae</taxon>
        <taxon>Vibrio</taxon>
    </lineage>
</organism>
<name>A0ABV7CE83_9VIBR</name>
<evidence type="ECO:0000256" key="1">
    <source>
        <dbReference type="SAM" id="SignalP"/>
    </source>
</evidence>
<dbReference type="SUPFAM" id="SSF55144">
    <property type="entry name" value="LigT-like"/>
    <property type="match status" value="1"/>
</dbReference>
<dbReference type="InterPro" id="IPR009097">
    <property type="entry name" value="Cyclic_Pdiesterase"/>
</dbReference>
<proteinExistence type="predicted"/>
<feature type="signal peptide" evidence="1">
    <location>
        <begin position="1"/>
        <end position="27"/>
    </location>
</feature>
<reference evidence="3" key="1">
    <citation type="journal article" date="2019" name="Int. J. Syst. Evol. Microbiol.">
        <title>The Global Catalogue of Microorganisms (GCM) 10K type strain sequencing project: providing services to taxonomists for standard genome sequencing and annotation.</title>
        <authorList>
            <consortium name="The Broad Institute Genomics Platform"/>
            <consortium name="The Broad Institute Genome Sequencing Center for Infectious Disease"/>
            <person name="Wu L."/>
            <person name="Ma J."/>
        </authorList>
    </citation>
    <scope>NUCLEOTIDE SEQUENCE [LARGE SCALE GENOMIC DNA]</scope>
    <source>
        <strain evidence="3">KCTC 62784</strain>
    </source>
</reference>
<dbReference type="Pfam" id="PF13563">
    <property type="entry name" value="2_5_RNA_ligase2"/>
    <property type="match status" value="1"/>
</dbReference>
<keyword evidence="1" id="KW-0732">Signal</keyword>
<gene>
    <name evidence="2" type="ORF">ACFODT_16395</name>
</gene>
<dbReference type="RefSeq" id="WP_123016228.1">
    <property type="nucleotide sequence ID" value="NZ_AP024911.1"/>
</dbReference>
<accession>A0ABV7CE83</accession>
<sequence>MTSVFMSTVKAGMSACLLVALPLWAHATSIDVFAMPSDSVVKTMQQTSDTLHSYGIDSFYRQGKPVHITLYLTEFPSSAQEKITQIVQRFAKTQAPFPITASGVTVTKGHWAFIDVKRSAALQRLADEITLALEPLRVSDPTMPDWVKAYPNKQAAFERYGSPNVFQNFTPHLTLVGGETNPNLAKFAKAMHQHPPYVQGKIVGIGVGITDKWGQQKTILGEYRFNKAQP</sequence>
<comment type="caution">
    <text evidence="2">The sequence shown here is derived from an EMBL/GenBank/DDBJ whole genome shotgun (WGS) entry which is preliminary data.</text>
</comment>
<protein>
    <submittedName>
        <fullName evidence="2">2'-5' RNA ligase family protein</fullName>
    </submittedName>
</protein>
<dbReference type="Proteomes" id="UP001595384">
    <property type="component" value="Unassembled WGS sequence"/>
</dbReference>
<evidence type="ECO:0000313" key="2">
    <source>
        <dbReference type="EMBL" id="MFC3025386.1"/>
    </source>
</evidence>
<feature type="chain" id="PRO_5045848505" evidence="1">
    <location>
        <begin position="28"/>
        <end position="230"/>
    </location>
</feature>
<dbReference type="Gene3D" id="3.90.1140.10">
    <property type="entry name" value="Cyclic phosphodiesterase"/>
    <property type="match status" value="1"/>
</dbReference>
<keyword evidence="3" id="KW-1185">Reference proteome</keyword>
<evidence type="ECO:0000313" key="3">
    <source>
        <dbReference type="Proteomes" id="UP001595384"/>
    </source>
</evidence>
<dbReference type="GO" id="GO:0016874">
    <property type="term" value="F:ligase activity"/>
    <property type="evidence" value="ECO:0007669"/>
    <property type="project" value="UniProtKB-KW"/>
</dbReference>